<evidence type="ECO:0000313" key="2">
    <source>
        <dbReference type="EMBL" id="MDN3711865.1"/>
    </source>
</evidence>
<dbReference type="GO" id="GO:0008168">
    <property type="term" value="F:methyltransferase activity"/>
    <property type="evidence" value="ECO:0007669"/>
    <property type="project" value="UniProtKB-KW"/>
</dbReference>
<name>A0ABT8D8V7_9RHOB</name>
<proteinExistence type="predicted"/>
<comment type="caution">
    <text evidence="2">The sequence shown here is derived from an EMBL/GenBank/DDBJ whole genome shotgun (WGS) entry which is preliminary data.</text>
</comment>
<accession>A0ABT8D8V7</accession>
<dbReference type="InterPro" id="IPR006342">
    <property type="entry name" value="FkbM_mtfrase"/>
</dbReference>
<dbReference type="InterPro" id="IPR029063">
    <property type="entry name" value="SAM-dependent_MTases_sf"/>
</dbReference>
<evidence type="ECO:0000313" key="3">
    <source>
        <dbReference type="Proteomes" id="UP001243846"/>
    </source>
</evidence>
<evidence type="ECO:0000259" key="1">
    <source>
        <dbReference type="Pfam" id="PF05050"/>
    </source>
</evidence>
<dbReference type="PANTHER" id="PTHR34203">
    <property type="entry name" value="METHYLTRANSFERASE, FKBM FAMILY PROTEIN"/>
    <property type="match status" value="1"/>
</dbReference>
<keyword evidence="3" id="KW-1185">Reference proteome</keyword>
<organism evidence="2 3">
    <name type="scientific">Paracoccus cavernae</name>
    <dbReference type="NCBI Taxonomy" id="1571207"/>
    <lineage>
        <taxon>Bacteria</taxon>
        <taxon>Pseudomonadati</taxon>
        <taxon>Pseudomonadota</taxon>
        <taxon>Alphaproteobacteria</taxon>
        <taxon>Rhodobacterales</taxon>
        <taxon>Paracoccaceae</taxon>
        <taxon>Paracoccus</taxon>
    </lineage>
</organism>
<dbReference type="SUPFAM" id="SSF53335">
    <property type="entry name" value="S-adenosyl-L-methionine-dependent methyltransferases"/>
    <property type="match status" value="1"/>
</dbReference>
<keyword evidence="2" id="KW-0489">Methyltransferase</keyword>
<dbReference type="EMBL" id="JAUFRC010000001">
    <property type="protein sequence ID" value="MDN3711865.1"/>
    <property type="molecule type" value="Genomic_DNA"/>
</dbReference>
<dbReference type="GO" id="GO:0032259">
    <property type="term" value="P:methylation"/>
    <property type="evidence" value="ECO:0007669"/>
    <property type="project" value="UniProtKB-KW"/>
</dbReference>
<reference evidence="3" key="1">
    <citation type="journal article" date="2019" name="Int. J. Syst. Evol. Microbiol.">
        <title>The Global Catalogue of Microorganisms (GCM) 10K type strain sequencing project: providing services to taxonomists for standard genome sequencing and annotation.</title>
        <authorList>
            <consortium name="The Broad Institute Genomics Platform"/>
            <consortium name="The Broad Institute Genome Sequencing Center for Infectious Disease"/>
            <person name="Wu L."/>
            <person name="Ma J."/>
        </authorList>
    </citation>
    <scope>NUCLEOTIDE SEQUENCE [LARGE SCALE GENOMIC DNA]</scope>
    <source>
        <strain evidence="3">CECT 8482</strain>
    </source>
</reference>
<dbReference type="NCBIfam" id="TIGR01444">
    <property type="entry name" value="fkbM_fam"/>
    <property type="match status" value="1"/>
</dbReference>
<dbReference type="Pfam" id="PF05050">
    <property type="entry name" value="Methyltransf_21"/>
    <property type="match status" value="1"/>
</dbReference>
<dbReference type="Gene3D" id="3.40.50.150">
    <property type="entry name" value="Vaccinia Virus protein VP39"/>
    <property type="match status" value="1"/>
</dbReference>
<dbReference type="Proteomes" id="UP001243846">
    <property type="component" value="Unassembled WGS sequence"/>
</dbReference>
<protein>
    <submittedName>
        <fullName evidence="2">FkbM family methyltransferase</fullName>
    </submittedName>
</protein>
<feature type="domain" description="Methyltransferase FkbM" evidence="1">
    <location>
        <begin position="92"/>
        <end position="223"/>
    </location>
</feature>
<dbReference type="InterPro" id="IPR052514">
    <property type="entry name" value="SAM-dependent_MTase"/>
</dbReference>
<gene>
    <name evidence="2" type="ORF">QWZ10_08530</name>
</gene>
<sequence>MTLEDTKTVEKTDVAEQKFDASRALRTYFDRGRINLPQGHVAVFRHDDVEIMFNVVNPLDVVQRAHSKSAFYEREDLDVIRQHFPAGGVFADIGANVGNHSVFAGRILGASSIIPFEPNPVAQEIYISNMILNRLMDKLDFSFFTYGLSDQMDENLAMRWNPNNLGGGRIVRNAGKDPDGVSVIRGDDALLNKQVDFMKIDVEGLEMEVLAGLAQTVAARRPRCSSKSTTVTPTPFWLGWRQTTTRSRPVSGITP</sequence>
<keyword evidence="2" id="KW-0808">Transferase</keyword>
<dbReference type="PANTHER" id="PTHR34203:SF13">
    <property type="entry name" value="EXPRESSED PROTEIN"/>
    <property type="match status" value="1"/>
</dbReference>